<feature type="region of interest" description="Disordered" evidence="5">
    <location>
        <begin position="427"/>
        <end position="461"/>
    </location>
</feature>
<feature type="region of interest" description="Disordered" evidence="5">
    <location>
        <begin position="310"/>
        <end position="393"/>
    </location>
</feature>
<dbReference type="PROSITE" id="PS50102">
    <property type="entry name" value="RRM"/>
    <property type="match status" value="1"/>
</dbReference>
<proteinExistence type="predicted"/>
<accession>A0A9P6L2H1</accession>
<evidence type="ECO:0000313" key="7">
    <source>
        <dbReference type="EMBL" id="KAF9779837.1"/>
    </source>
</evidence>
<dbReference type="CDD" id="cd12226">
    <property type="entry name" value="RRM_NOL8"/>
    <property type="match status" value="1"/>
</dbReference>
<dbReference type="Gene3D" id="3.30.70.330">
    <property type="match status" value="1"/>
</dbReference>
<keyword evidence="3" id="KW-0539">Nucleus</keyword>
<feature type="compositionally biased region" description="Polar residues" evidence="5">
    <location>
        <begin position="451"/>
        <end position="461"/>
    </location>
</feature>
<feature type="compositionally biased region" description="Basic and acidic residues" evidence="5">
    <location>
        <begin position="95"/>
        <end position="109"/>
    </location>
</feature>
<evidence type="ECO:0000256" key="2">
    <source>
        <dbReference type="ARBA" id="ARBA00022884"/>
    </source>
</evidence>
<dbReference type="PANTHER" id="PTHR48029">
    <property type="entry name" value="NUCLEOLAR PROTEIN 8"/>
    <property type="match status" value="1"/>
</dbReference>
<sequence length="552" mass="61007">MESDPNTVVRKRLHIAGLTPSVSASDLSQRLGTFGKVITVDGVGALDGLGQPRPFAYVTIEAKTSQLARCMNLLSGTTWKGAKLRIGEAKPDFRERIKRENEAPPDDRKTKRRRLGRDIHGVHASDMTLVTPENASSRPGWRVTPTGRIVHPIRMRPEKPLPPTSAATSNMTGKNVERKKRKLEKAKLVRARRRTIDPTKWDSQHLKGAFLDSVIVADDDGDLPMTTLSQPHPPGDQEESDSSSGEEEHEEKDESDTSECESNTGELPTIPTAAHGPTSTAPMERDTIATDHDFNQEKLRAFSLLDSMFGGLEGNQEWGGKEGLDSDVEIPELSPVQASLSPIQSPPQGTSKGHEPLRPVVEEAQEDSDDDETSANSHAPSPERVPTSVTTQNAATKAKLKDLFAPQEEQVFSLLNQLDLDLELEDEEPFPTALLPPPAPVATQPQTVTASSSTRVSLPRSQITLDATQPLFFPLSNEEREKKHRNAKLKDIVDVFKEKGLDPQSTGFYRTESDEAIVKRWEEVKGDLTRDWKRRHREAVKSRKRRGGVDGD</sequence>
<name>A0A9P6L2H1_9AGAM</name>
<feature type="region of interest" description="Disordered" evidence="5">
    <location>
        <begin position="221"/>
        <end position="294"/>
    </location>
</feature>
<dbReference type="AlphaFoldDB" id="A0A9P6L2H1"/>
<feature type="compositionally biased region" description="Polar residues" evidence="5">
    <location>
        <begin position="336"/>
        <end position="351"/>
    </location>
</feature>
<reference evidence="7" key="1">
    <citation type="journal article" date="2020" name="Nat. Commun.">
        <title>Large-scale genome sequencing of mycorrhizal fungi provides insights into the early evolution of symbiotic traits.</title>
        <authorList>
            <person name="Miyauchi S."/>
            <person name="Kiss E."/>
            <person name="Kuo A."/>
            <person name="Drula E."/>
            <person name="Kohler A."/>
            <person name="Sanchez-Garcia M."/>
            <person name="Morin E."/>
            <person name="Andreopoulos B."/>
            <person name="Barry K.W."/>
            <person name="Bonito G."/>
            <person name="Buee M."/>
            <person name="Carver A."/>
            <person name="Chen C."/>
            <person name="Cichocki N."/>
            <person name="Clum A."/>
            <person name="Culley D."/>
            <person name="Crous P.W."/>
            <person name="Fauchery L."/>
            <person name="Girlanda M."/>
            <person name="Hayes R.D."/>
            <person name="Keri Z."/>
            <person name="LaButti K."/>
            <person name="Lipzen A."/>
            <person name="Lombard V."/>
            <person name="Magnuson J."/>
            <person name="Maillard F."/>
            <person name="Murat C."/>
            <person name="Nolan M."/>
            <person name="Ohm R.A."/>
            <person name="Pangilinan J."/>
            <person name="Pereira M.F."/>
            <person name="Perotto S."/>
            <person name="Peter M."/>
            <person name="Pfister S."/>
            <person name="Riley R."/>
            <person name="Sitrit Y."/>
            <person name="Stielow J.B."/>
            <person name="Szollosi G."/>
            <person name="Zifcakova L."/>
            <person name="Stursova M."/>
            <person name="Spatafora J.W."/>
            <person name="Tedersoo L."/>
            <person name="Vaario L.M."/>
            <person name="Yamada A."/>
            <person name="Yan M."/>
            <person name="Wang P."/>
            <person name="Xu J."/>
            <person name="Bruns T."/>
            <person name="Baldrian P."/>
            <person name="Vilgalys R."/>
            <person name="Dunand C."/>
            <person name="Henrissat B."/>
            <person name="Grigoriev I.V."/>
            <person name="Hibbett D."/>
            <person name="Nagy L.G."/>
            <person name="Martin F.M."/>
        </authorList>
    </citation>
    <scope>NUCLEOTIDE SEQUENCE</scope>
    <source>
        <strain evidence="7">UH-Tt-Lm1</strain>
    </source>
</reference>
<feature type="domain" description="RRM" evidence="6">
    <location>
        <begin position="11"/>
        <end position="91"/>
    </location>
</feature>
<dbReference type="Proteomes" id="UP000736335">
    <property type="component" value="Unassembled WGS sequence"/>
</dbReference>
<dbReference type="SMART" id="SM00360">
    <property type="entry name" value="RRM"/>
    <property type="match status" value="1"/>
</dbReference>
<protein>
    <recommendedName>
        <fullName evidence="6">RRM domain-containing protein</fullName>
    </recommendedName>
</protein>
<evidence type="ECO:0000313" key="8">
    <source>
        <dbReference type="Proteomes" id="UP000736335"/>
    </source>
</evidence>
<dbReference type="EMBL" id="WIUZ02000018">
    <property type="protein sequence ID" value="KAF9779837.1"/>
    <property type="molecule type" value="Genomic_DNA"/>
</dbReference>
<feature type="compositionally biased region" description="Acidic residues" evidence="5">
    <location>
        <begin position="236"/>
        <end position="259"/>
    </location>
</feature>
<feature type="compositionally biased region" description="Acidic residues" evidence="5">
    <location>
        <begin position="363"/>
        <end position="373"/>
    </location>
</feature>
<reference evidence="7" key="2">
    <citation type="submission" date="2020-11" db="EMBL/GenBank/DDBJ databases">
        <authorList>
            <consortium name="DOE Joint Genome Institute"/>
            <person name="Kuo A."/>
            <person name="Miyauchi S."/>
            <person name="Kiss E."/>
            <person name="Drula E."/>
            <person name="Kohler A."/>
            <person name="Sanchez-Garcia M."/>
            <person name="Andreopoulos B."/>
            <person name="Barry K.W."/>
            <person name="Bonito G."/>
            <person name="Buee M."/>
            <person name="Carver A."/>
            <person name="Chen C."/>
            <person name="Cichocki N."/>
            <person name="Clum A."/>
            <person name="Culley D."/>
            <person name="Crous P.W."/>
            <person name="Fauchery L."/>
            <person name="Girlanda M."/>
            <person name="Hayes R."/>
            <person name="Keri Z."/>
            <person name="Labutti K."/>
            <person name="Lipzen A."/>
            <person name="Lombard V."/>
            <person name="Magnuson J."/>
            <person name="Maillard F."/>
            <person name="Morin E."/>
            <person name="Murat C."/>
            <person name="Nolan M."/>
            <person name="Ohm R."/>
            <person name="Pangilinan J."/>
            <person name="Pereira M."/>
            <person name="Perotto S."/>
            <person name="Peter M."/>
            <person name="Riley R."/>
            <person name="Sitrit Y."/>
            <person name="Stielow B."/>
            <person name="Szollosi G."/>
            <person name="Zifcakova L."/>
            <person name="Stursova M."/>
            <person name="Spatafora J.W."/>
            <person name="Tedersoo L."/>
            <person name="Vaario L.-M."/>
            <person name="Yamada A."/>
            <person name="Yan M."/>
            <person name="Wang P."/>
            <person name="Xu J."/>
            <person name="Bruns T."/>
            <person name="Baldrian P."/>
            <person name="Vilgalys R."/>
            <person name="Henrissat B."/>
            <person name="Grigoriev I.V."/>
            <person name="Hibbett D."/>
            <person name="Nagy L.G."/>
            <person name="Martin F.M."/>
        </authorList>
    </citation>
    <scope>NUCLEOTIDE SEQUENCE</scope>
    <source>
        <strain evidence="7">UH-Tt-Lm1</strain>
    </source>
</reference>
<feature type="compositionally biased region" description="Basic and acidic residues" evidence="5">
    <location>
        <begin position="352"/>
        <end position="361"/>
    </location>
</feature>
<dbReference type="GO" id="GO:0003723">
    <property type="term" value="F:RNA binding"/>
    <property type="evidence" value="ECO:0007669"/>
    <property type="project" value="UniProtKB-UniRule"/>
</dbReference>
<dbReference type="InterPro" id="IPR012677">
    <property type="entry name" value="Nucleotide-bd_a/b_plait_sf"/>
</dbReference>
<gene>
    <name evidence="7" type="ORF">BJ322DRAFT_344946</name>
</gene>
<evidence type="ECO:0000259" key="6">
    <source>
        <dbReference type="PROSITE" id="PS50102"/>
    </source>
</evidence>
<dbReference type="PANTHER" id="PTHR48029:SF1">
    <property type="entry name" value="NUCLEOLAR PROTEIN 8"/>
    <property type="match status" value="1"/>
</dbReference>
<dbReference type="InterPro" id="IPR000504">
    <property type="entry name" value="RRM_dom"/>
</dbReference>
<feature type="compositionally biased region" description="Basic and acidic residues" evidence="5">
    <location>
        <begin position="283"/>
        <end position="294"/>
    </location>
</feature>
<dbReference type="InterPro" id="IPR034138">
    <property type="entry name" value="NOP8_RRM"/>
</dbReference>
<evidence type="ECO:0000256" key="5">
    <source>
        <dbReference type="SAM" id="MobiDB-lite"/>
    </source>
</evidence>
<feature type="region of interest" description="Disordered" evidence="5">
    <location>
        <begin position="154"/>
        <end position="181"/>
    </location>
</feature>
<dbReference type="SUPFAM" id="SSF54928">
    <property type="entry name" value="RNA-binding domain, RBD"/>
    <property type="match status" value="1"/>
</dbReference>
<organism evidence="7 8">
    <name type="scientific">Thelephora terrestris</name>
    <dbReference type="NCBI Taxonomy" id="56493"/>
    <lineage>
        <taxon>Eukaryota</taxon>
        <taxon>Fungi</taxon>
        <taxon>Dikarya</taxon>
        <taxon>Basidiomycota</taxon>
        <taxon>Agaricomycotina</taxon>
        <taxon>Agaricomycetes</taxon>
        <taxon>Thelephorales</taxon>
        <taxon>Thelephoraceae</taxon>
        <taxon>Thelephora</taxon>
    </lineage>
</organism>
<keyword evidence="8" id="KW-1185">Reference proteome</keyword>
<evidence type="ECO:0000256" key="4">
    <source>
        <dbReference type="PROSITE-ProRule" id="PRU00176"/>
    </source>
</evidence>
<feature type="compositionally biased region" description="Low complexity" evidence="5">
    <location>
        <begin position="441"/>
        <end position="450"/>
    </location>
</feature>
<comment type="caution">
    <text evidence="7">The sequence shown here is derived from an EMBL/GenBank/DDBJ whole genome shotgun (WGS) entry which is preliminary data.</text>
</comment>
<evidence type="ECO:0000256" key="3">
    <source>
        <dbReference type="ARBA" id="ARBA00023242"/>
    </source>
</evidence>
<dbReference type="InterPro" id="IPR035979">
    <property type="entry name" value="RBD_domain_sf"/>
</dbReference>
<feature type="region of interest" description="Disordered" evidence="5">
    <location>
        <begin position="95"/>
        <end position="115"/>
    </location>
</feature>
<dbReference type="GO" id="GO:0005730">
    <property type="term" value="C:nucleolus"/>
    <property type="evidence" value="ECO:0007669"/>
    <property type="project" value="UniProtKB-SubCell"/>
</dbReference>
<evidence type="ECO:0000256" key="1">
    <source>
        <dbReference type="ARBA" id="ARBA00004604"/>
    </source>
</evidence>
<dbReference type="OrthoDB" id="21643at2759"/>
<keyword evidence="2 4" id="KW-0694">RNA-binding</keyword>
<comment type="subcellular location">
    <subcellularLocation>
        <location evidence="1">Nucleus</location>
        <location evidence="1">Nucleolus</location>
    </subcellularLocation>
</comment>